<evidence type="ECO:0000256" key="8">
    <source>
        <dbReference type="ARBA" id="ARBA00023136"/>
    </source>
</evidence>
<dbReference type="Gene3D" id="3.40.50.300">
    <property type="entry name" value="P-loop containing nucleotide triphosphate hydrolases"/>
    <property type="match status" value="2"/>
</dbReference>
<keyword evidence="6" id="KW-0067">ATP-binding</keyword>
<dbReference type="InterPro" id="IPR050107">
    <property type="entry name" value="ABC_carbohydrate_import_ATPase"/>
</dbReference>
<feature type="domain" description="ABC transporter" evidence="9">
    <location>
        <begin position="1"/>
        <end position="230"/>
    </location>
</feature>
<dbReference type="PANTHER" id="PTHR43790:SF3">
    <property type="entry name" value="D-ALLOSE IMPORT ATP-BINDING PROTEIN ALSA-RELATED"/>
    <property type="match status" value="1"/>
</dbReference>
<keyword evidence="8" id="KW-0472">Membrane</keyword>
<dbReference type="PROSITE" id="PS00211">
    <property type="entry name" value="ABC_TRANSPORTER_1"/>
    <property type="match status" value="1"/>
</dbReference>
<dbReference type="SMART" id="SM00382">
    <property type="entry name" value="AAA"/>
    <property type="match status" value="2"/>
</dbReference>
<accession>A0ABP2EEK2</accession>
<evidence type="ECO:0000256" key="1">
    <source>
        <dbReference type="ARBA" id="ARBA00022448"/>
    </source>
</evidence>
<dbReference type="SUPFAM" id="SSF52540">
    <property type="entry name" value="P-loop containing nucleoside triphosphate hydrolases"/>
    <property type="match status" value="2"/>
</dbReference>
<evidence type="ECO:0000313" key="10">
    <source>
        <dbReference type="EMBL" id="EEQ09448.1"/>
    </source>
</evidence>
<evidence type="ECO:0000256" key="7">
    <source>
        <dbReference type="ARBA" id="ARBA00022967"/>
    </source>
</evidence>
<keyword evidence="1" id="KW-0813">Transport</keyword>
<dbReference type="InterPro" id="IPR003439">
    <property type="entry name" value="ABC_transporter-like_ATP-bd"/>
</dbReference>
<dbReference type="EMBL" id="AALD02000038">
    <property type="protein sequence ID" value="EEQ09448.1"/>
    <property type="molecule type" value="Genomic_DNA"/>
</dbReference>
<dbReference type="InterPro" id="IPR017871">
    <property type="entry name" value="ABC_transporter-like_CS"/>
</dbReference>
<evidence type="ECO:0000256" key="3">
    <source>
        <dbReference type="ARBA" id="ARBA00022597"/>
    </source>
</evidence>
<dbReference type="CDD" id="cd03216">
    <property type="entry name" value="ABC_Carb_Monos_I"/>
    <property type="match status" value="1"/>
</dbReference>
<comment type="caution">
    <text evidence="10">The sequence shown here is derived from an EMBL/GenBank/DDBJ whole genome shotgun (WGS) entry which is preliminary data.</text>
</comment>
<keyword evidence="7" id="KW-1278">Translocase</keyword>
<proteinExistence type="predicted"/>
<keyword evidence="5" id="KW-0547">Nucleotide-binding</keyword>
<evidence type="ECO:0000256" key="4">
    <source>
        <dbReference type="ARBA" id="ARBA00022737"/>
    </source>
</evidence>
<dbReference type="InterPro" id="IPR003593">
    <property type="entry name" value="AAA+_ATPase"/>
</dbReference>
<keyword evidence="4" id="KW-0677">Repeat</keyword>
<gene>
    <name evidence="10" type="ORF">ymoll0001_9270</name>
</gene>
<dbReference type="CDD" id="cd03215">
    <property type="entry name" value="ABC_Carb_Monos_II"/>
    <property type="match status" value="1"/>
</dbReference>
<sequence length="492" mass="53502">MRFPGTLALDTVSYHVYRGKVNVIIGENGAGKSTLMKILAGVQQPTSGQIYLNGQSVTIANTREAAALGIGMVHQELNLSENLNVAENIFLGREIQQGLKPINQAAQELIAEQLMVRLDQAISPKERVSNLKVGQQQLIEIAKALAEQADILILDEPTSALSKTEVDILFRVIRELTRQGVSIVYISHRLEELMAIGDYITILRDGRFQAEAAVKDIDVPWIVREMLGSDPVSSFLHPDRTFGAPMMEVDNVTLINESGNTVVNQVSLQVRAGEIVGIYGLMGAGRTELFECLLGTQQNYLGTIRLNGTAISGKTSTAERIRLGMSLVPEDRKKTGIFPVSSVANNLTISSLWRRLKHRFAIWQESESQVVASVIGDLSIKVSSPQVEIQALSGGNQQKVVIGRSLLTSPNILLLDEPTRGIDVGAKADVFEMMVKLSEQGIGILFSTSDLKEIMAVSDRILVMSNGKLTANVLRQSANESALVTASAQGFE</sequence>
<evidence type="ECO:0000256" key="5">
    <source>
        <dbReference type="ARBA" id="ARBA00022741"/>
    </source>
</evidence>
<keyword evidence="3" id="KW-0762">Sugar transport</keyword>
<organism evidence="10 11">
    <name type="scientific">Yersinia mollaretii (strain ATCC 43969 / DSM 18520 / CIP 103324 / CNY 7263 / WAIP 204)</name>
    <dbReference type="NCBI Taxonomy" id="349967"/>
    <lineage>
        <taxon>Bacteria</taxon>
        <taxon>Pseudomonadati</taxon>
        <taxon>Pseudomonadota</taxon>
        <taxon>Gammaproteobacteria</taxon>
        <taxon>Enterobacterales</taxon>
        <taxon>Yersiniaceae</taxon>
        <taxon>Yersinia</taxon>
    </lineage>
</organism>
<evidence type="ECO:0000259" key="9">
    <source>
        <dbReference type="PROSITE" id="PS50893"/>
    </source>
</evidence>
<evidence type="ECO:0000313" key="11">
    <source>
        <dbReference type="Proteomes" id="UP000003027"/>
    </source>
</evidence>
<dbReference type="PANTHER" id="PTHR43790">
    <property type="entry name" value="CARBOHYDRATE TRANSPORT ATP-BINDING PROTEIN MG119-RELATED"/>
    <property type="match status" value="1"/>
</dbReference>
<dbReference type="Pfam" id="PF00005">
    <property type="entry name" value="ABC_tran"/>
    <property type="match status" value="2"/>
</dbReference>
<feature type="domain" description="ABC transporter" evidence="9">
    <location>
        <begin position="247"/>
        <end position="491"/>
    </location>
</feature>
<keyword evidence="2" id="KW-1003">Cell membrane</keyword>
<keyword evidence="11" id="KW-1185">Reference proteome</keyword>
<dbReference type="PROSITE" id="PS50893">
    <property type="entry name" value="ABC_TRANSPORTER_2"/>
    <property type="match status" value="2"/>
</dbReference>
<dbReference type="InterPro" id="IPR027417">
    <property type="entry name" value="P-loop_NTPase"/>
</dbReference>
<dbReference type="Proteomes" id="UP000003027">
    <property type="component" value="Unassembled WGS sequence"/>
</dbReference>
<evidence type="ECO:0000256" key="2">
    <source>
        <dbReference type="ARBA" id="ARBA00022475"/>
    </source>
</evidence>
<protein>
    <submittedName>
        <fullName evidence="10">Ribose ABC transporter</fullName>
    </submittedName>
</protein>
<reference evidence="10" key="1">
    <citation type="submission" date="2008-12" db="EMBL/GenBank/DDBJ databases">
        <title>Annotation of the Yersinia mollaretii ATCC 43969 genome.</title>
        <authorList>
            <person name="Read T.D."/>
            <person name="Akmal A."/>
            <person name="Bishop-Lilly K."/>
            <person name="Chen P.E."/>
            <person name="Cook C."/>
            <person name="Kiley M.P."/>
            <person name="Lentz S."/>
            <person name="Mateczun A."/>
            <person name="Nagarajan N."/>
            <person name="Nolan N."/>
            <person name="Osborne B.I."/>
            <person name="Pop M."/>
            <person name="Sozhamannan S."/>
            <person name="Stewart A.C."/>
            <person name="Sulakvelidze A."/>
            <person name="Thomason B."/>
            <person name="Willner K."/>
            <person name="Zwick M.E."/>
        </authorList>
    </citation>
    <scope>NUCLEOTIDE SEQUENCE [LARGE SCALE GENOMIC DNA]</scope>
    <source>
        <strain evidence="10">ATCC 43969</strain>
    </source>
</reference>
<name>A0ABP2EEK2_YERMW</name>
<evidence type="ECO:0000256" key="6">
    <source>
        <dbReference type="ARBA" id="ARBA00022840"/>
    </source>
</evidence>